<protein>
    <recommendedName>
        <fullName evidence="11">G-protein coupled receptors family 3 profile domain-containing protein</fullName>
    </recommendedName>
</protein>
<evidence type="ECO:0000256" key="1">
    <source>
        <dbReference type="ARBA" id="ARBA00004651"/>
    </source>
</evidence>
<gene>
    <name evidence="12" type="ORF">GSLYS_00001475001</name>
</gene>
<dbReference type="InterPro" id="IPR000337">
    <property type="entry name" value="GPCR_3"/>
</dbReference>
<reference evidence="12 13" key="1">
    <citation type="submission" date="2024-04" db="EMBL/GenBank/DDBJ databases">
        <authorList>
            <consortium name="Genoscope - CEA"/>
            <person name="William W."/>
        </authorList>
    </citation>
    <scope>NUCLEOTIDE SEQUENCE [LARGE SCALE GENOMIC DNA]</scope>
</reference>
<feature type="transmembrane region" description="Helical" evidence="10">
    <location>
        <begin position="781"/>
        <end position="804"/>
    </location>
</feature>
<keyword evidence="2" id="KW-1003">Cell membrane</keyword>
<dbReference type="InterPro" id="IPR011500">
    <property type="entry name" value="GPCR_3_9-Cys_dom"/>
</dbReference>
<keyword evidence="6 10" id="KW-0472">Membrane</keyword>
<feature type="transmembrane region" description="Helical" evidence="10">
    <location>
        <begin position="610"/>
        <end position="629"/>
    </location>
</feature>
<evidence type="ECO:0000256" key="4">
    <source>
        <dbReference type="ARBA" id="ARBA00022989"/>
    </source>
</evidence>
<sequence>DINIGVILSNTLKMSGKACYETQIFGSWGIEYPEAVAFAVHQINNNSNLLSNISLGFYILDDCSSTAMALAQGLKFVQQNEKSYNDYHEGNCATTTSATGSFNDVIGVVAPMTSVAAVSLSYIYSAAKVPLVGYITSSDELSDKTLHPIFNRVIGPDKFQAQAILEFISHMGWSYISVIYSLGPYGERAFDTIKATAAILKICIATSHRVSDMDDTDPVARSLLTVPRVHVVILFAEEIPIKHLLVSMEKYNGKGRFIWIVSDSFSIASKESIAQHKDILKGAFTFFFNASLVPEFYEYISKLNPETSTNPWMMQAWEDLTSCSFLRGTCDPKADILRQPLFEFMLTPALLMDAVNTIAYGVHGLIRDVCLGANVSEISECVRGHDLTGYIRNVTFRGYTGDIKFDQNGDILGKYVISQLVYDTVDTPLGYGDTNSSRHISFTERKITWDHLIKQNRLVPLEISEKDSGIPESVCSRPCVVGEYKIPKQLECCWECRLCRDNERIADNRTSCEPCELFTWPDPNTDYTSCSPIPLSFPPVSSTLSVLQICFAFLTIAVTLIVCGAYYFYQESRVIKASSRELSVLQLAAILLGYLTVICFQVEPSGPLCSMVYFLFCLSFDSLYAPLLVKSVRIYRIFQSGSTNTKSLIFTSPKSQMFIAFLIISVQLKLIFFVLIGFVSPCSQVALCIVIYFMYQPTARKTQPVTTEKFVELTCDMTLPGLASFLAYNLVLVLLCSLFAFKTRKLPDNFNESRFISMCVSTTLVIWLAFIPTYFTAGREFVRVLLLSLALLLNHTVALVFLFLPKIFA</sequence>
<feature type="transmembrane region" description="Helical" evidence="10">
    <location>
        <begin position="581"/>
        <end position="598"/>
    </location>
</feature>
<dbReference type="PANTHER" id="PTHR24060">
    <property type="entry name" value="METABOTROPIC GLUTAMATE RECEPTOR"/>
    <property type="match status" value="1"/>
</dbReference>
<evidence type="ECO:0000256" key="8">
    <source>
        <dbReference type="ARBA" id="ARBA00023180"/>
    </source>
</evidence>
<dbReference type="Pfam" id="PF01094">
    <property type="entry name" value="ANF_receptor"/>
    <property type="match status" value="1"/>
</dbReference>
<evidence type="ECO:0000256" key="3">
    <source>
        <dbReference type="ARBA" id="ARBA00022692"/>
    </source>
</evidence>
<dbReference type="Gene3D" id="2.10.50.30">
    <property type="entry name" value="GPCR, family 3, nine cysteines domain"/>
    <property type="match status" value="1"/>
</dbReference>
<dbReference type="SUPFAM" id="SSF53822">
    <property type="entry name" value="Periplasmic binding protein-like I"/>
    <property type="match status" value="1"/>
</dbReference>
<comment type="caution">
    <text evidence="12">The sequence shown here is derived from an EMBL/GenBank/DDBJ whole genome shotgun (WGS) entry which is preliminary data.</text>
</comment>
<evidence type="ECO:0000256" key="6">
    <source>
        <dbReference type="ARBA" id="ARBA00023136"/>
    </source>
</evidence>
<dbReference type="InterPro" id="IPR050726">
    <property type="entry name" value="mGluR"/>
</dbReference>
<keyword evidence="3 10" id="KW-0812">Transmembrane</keyword>
<evidence type="ECO:0000256" key="9">
    <source>
        <dbReference type="ARBA" id="ARBA00023224"/>
    </source>
</evidence>
<dbReference type="InterPro" id="IPR038550">
    <property type="entry name" value="GPCR_3_9-Cys_sf"/>
</dbReference>
<proteinExistence type="predicted"/>
<dbReference type="PRINTS" id="PR00248">
    <property type="entry name" value="GPCRMGR"/>
</dbReference>
<feature type="transmembrane region" description="Helical" evidence="10">
    <location>
        <begin position="670"/>
        <end position="695"/>
    </location>
</feature>
<keyword evidence="8" id="KW-0325">Glycoprotein</keyword>
<feature type="non-terminal residue" evidence="12">
    <location>
        <position position="1"/>
    </location>
</feature>
<keyword evidence="7" id="KW-0675">Receptor</keyword>
<dbReference type="Gene3D" id="3.40.50.2300">
    <property type="match status" value="2"/>
</dbReference>
<dbReference type="PROSITE" id="PS50259">
    <property type="entry name" value="G_PROTEIN_RECEP_F3_4"/>
    <property type="match status" value="1"/>
</dbReference>
<organism evidence="12 13">
    <name type="scientific">Lymnaea stagnalis</name>
    <name type="common">Great pond snail</name>
    <name type="synonym">Helix stagnalis</name>
    <dbReference type="NCBI Taxonomy" id="6523"/>
    <lineage>
        <taxon>Eukaryota</taxon>
        <taxon>Metazoa</taxon>
        <taxon>Spiralia</taxon>
        <taxon>Lophotrochozoa</taxon>
        <taxon>Mollusca</taxon>
        <taxon>Gastropoda</taxon>
        <taxon>Heterobranchia</taxon>
        <taxon>Euthyneura</taxon>
        <taxon>Panpulmonata</taxon>
        <taxon>Hygrophila</taxon>
        <taxon>Lymnaeoidea</taxon>
        <taxon>Lymnaeidae</taxon>
        <taxon>Lymnaea</taxon>
    </lineage>
</organism>
<feature type="transmembrane region" description="Helical" evidence="10">
    <location>
        <begin position="546"/>
        <end position="569"/>
    </location>
</feature>
<dbReference type="CDD" id="cd13953">
    <property type="entry name" value="7tm_classC_mGluR-like"/>
    <property type="match status" value="1"/>
</dbReference>
<evidence type="ECO:0000256" key="5">
    <source>
        <dbReference type="ARBA" id="ARBA00023040"/>
    </source>
</evidence>
<feature type="transmembrane region" description="Helical" evidence="10">
    <location>
        <begin position="722"/>
        <end position="741"/>
    </location>
</feature>
<evidence type="ECO:0000256" key="2">
    <source>
        <dbReference type="ARBA" id="ARBA00022475"/>
    </source>
</evidence>
<dbReference type="InterPro" id="IPR028082">
    <property type="entry name" value="Peripla_BP_I"/>
</dbReference>
<evidence type="ECO:0000256" key="7">
    <source>
        <dbReference type="ARBA" id="ARBA00023170"/>
    </source>
</evidence>
<dbReference type="InterPro" id="IPR001828">
    <property type="entry name" value="ANF_lig-bd_rcpt"/>
</dbReference>
<keyword evidence="5" id="KW-0297">G-protein coupled receptor</keyword>
<evidence type="ECO:0000313" key="13">
    <source>
        <dbReference type="Proteomes" id="UP001497497"/>
    </source>
</evidence>
<dbReference type="Proteomes" id="UP001497497">
    <property type="component" value="Unassembled WGS sequence"/>
</dbReference>
<dbReference type="EMBL" id="CAXITT010000015">
    <property type="protein sequence ID" value="CAL1527298.1"/>
    <property type="molecule type" value="Genomic_DNA"/>
</dbReference>
<dbReference type="InterPro" id="IPR017978">
    <property type="entry name" value="GPCR_3_C"/>
</dbReference>
<feature type="transmembrane region" description="Helical" evidence="10">
    <location>
        <begin position="753"/>
        <end position="775"/>
    </location>
</feature>
<keyword evidence="13" id="KW-1185">Reference proteome</keyword>
<keyword evidence="4 10" id="KW-1133">Transmembrane helix</keyword>
<dbReference type="Pfam" id="PF00003">
    <property type="entry name" value="7tm_3"/>
    <property type="match status" value="1"/>
</dbReference>
<comment type="subcellular location">
    <subcellularLocation>
        <location evidence="1">Cell membrane</location>
        <topology evidence="1">Multi-pass membrane protein</topology>
    </subcellularLocation>
</comment>
<feature type="domain" description="G-protein coupled receptors family 3 profile" evidence="11">
    <location>
        <begin position="544"/>
        <end position="809"/>
    </location>
</feature>
<name>A0AAV2H2C2_LYMST</name>
<evidence type="ECO:0000256" key="10">
    <source>
        <dbReference type="SAM" id="Phobius"/>
    </source>
</evidence>
<keyword evidence="9" id="KW-0807">Transducer</keyword>
<dbReference type="GO" id="GO:0004930">
    <property type="term" value="F:G protein-coupled receptor activity"/>
    <property type="evidence" value="ECO:0007669"/>
    <property type="project" value="UniProtKB-KW"/>
</dbReference>
<dbReference type="Pfam" id="PF07562">
    <property type="entry name" value="NCD3G"/>
    <property type="match status" value="1"/>
</dbReference>
<dbReference type="GO" id="GO:0005886">
    <property type="term" value="C:plasma membrane"/>
    <property type="evidence" value="ECO:0007669"/>
    <property type="project" value="UniProtKB-SubCell"/>
</dbReference>
<accession>A0AAV2H2C2</accession>
<evidence type="ECO:0000259" key="11">
    <source>
        <dbReference type="PROSITE" id="PS50259"/>
    </source>
</evidence>
<evidence type="ECO:0000313" key="12">
    <source>
        <dbReference type="EMBL" id="CAL1527298.1"/>
    </source>
</evidence>
<dbReference type="FunFam" id="3.40.50.2300:FF:000145">
    <property type="entry name" value="Glutamate receptor, metabotropic"/>
    <property type="match status" value="1"/>
</dbReference>
<dbReference type="AlphaFoldDB" id="A0AAV2H2C2"/>
<feature type="non-terminal residue" evidence="12">
    <location>
        <position position="809"/>
    </location>
</feature>